<dbReference type="Proteomes" id="UP000546464">
    <property type="component" value="Unassembled WGS sequence"/>
</dbReference>
<dbReference type="AlphaFoldDB" id="A0A842H9W0"/>
<dbReference type="PROSITE" id="PS00409">
    <property type="entry name" value="PROKAR_NTER_METHYL"/>
    <property type="match status" value="1"/>
</dbReference>
<keyword evidence="3" id="KW-1185">Reference proteome</keyword>
<dbReference type="Pfam" id="PF07963">
    <property type="entry name" value="N_methyl"/>
    <property type="match status" value="1"/>
</dbReference>
<name>A0A842H9W0_9BACT</name>
<accession>A0A842H9W0</accession>
<keyword evidence="1" id="KW-0812">Transmembrane</keyword>
<evidence type="ECO:0000256" key="1">
    <source>
        <dbReference type="SAM" id="Phobius"/>
    </source>
</evidence>
<dbReference type="RefSeq" id="WP_185673930.1">
    <property type="nucleotide sequence ID" value="NZ_JACHVB010000012.1"/>
</dbReference>
<proteinExistence type="predicted"/>
<comment type="caution">
    <text evidence="2">The sequence shown here is derived from an EMBL/GenBank/DDBJ whole genome shotgun (WGS) entry which is preliminary data.</text>
</comment>
<evidence type="ECO:0000313" key="3">
    <source>
        <dbReference type="Proteomes" id="UP000546464"/>
    </source>
</evidence>
<feature type="transmembrane region" description="Helical" evidence="1">
    <location>
        <begin position="30"/>
        <end position="51"/>
    </location>
</feature>
<gene>
    <name evidence="2" type="ORF">H5P28_01470</name>
</gene>
<dbReference type="InterPro" id="IPR012902">
    <property type="entry name" value="N_methyl_site"/>
</dbReference>
<evidence type="ECO:0000313" key="2">
    <source>
        <dbReference type="EMBL" id="MBC2592919.1"/>
    </source>
</evidence>
<sequence length="190" mass="20989">MDYPTKNSASRTEACGLADRGDKGFSLVELLIATSILSLVLAGTYSAFYSVGQSTRVSLQHVDQSSELQFAFESVLRSMRAVSQVHQTDSDVFEFTTVRMDGSSERLRYAFDPDGQAFVRTSVSDGTSRKLIGNVTHVLFTYYDRFGEETGTQIDMNAARLRVTSEREGMGGSKSVDTETAMITFRNKTL</sequence>
<dbReference type="NCBIfam" id="TIGR02532">
    <property type="entry name" value="IV_pilin_GFxxxE"/>
    <property type="match status" value="1"/>
</dbReference>
<dbReference type="InterPro" id="IPR045584">
    <property type="entry name" value="Pilin-like"/>
</dbReference>
<protein>
    <submittedName>
        <fullName evidence="2">Prepilin-type N-terminal cleavage/methylation domain-containing protein</fullName>
    </submittedName>
</protein>
<dbReference type="EMBL" id="JACHVB010000012">
    <property type="protein sequence ID" value="MBC2592919.1"/>
    <property type="molecule type" value="Genomic_DNA"/>
</dbReference>
<reference evidence="2 3" key="1">
    <citation type="submission" date="2020-07" db="EMBL/GenBank/DDBJ databases">
        <authorList>
            <person name="Feng X."/>
        </authorList>
    </citation>
    <scope>NUCLEOTIDE SEQUENCE [LARGE SCALE GENOMIC DNA]</scope>
    <source>
        <strain evidence="2 3">JCM31066</strain>
    </source>
</reference>
<keyword evidence="1" id="KW-0472">Membrane</keyword>
<dbReference type="SUPFAM" id="SSF54523">
    <property type="entry name" value="Pili subunits"/>
    <property type="match status" value="1"/>
</dbReference>
<keyword evidence="1" id="KW-1133">Transmembrane helix</keyword>
<organism evidence="2 3">
    <name type="scientific">Ruficoccus amylovorans</name>
    <dbReference type="NCBI Taxonomy" id="1804625"/>
    <lineage>
        <taxon>Bacteria</taxon>
        <taxon>Pseudomonadati</taxon>
        <taxon>Verrucomicrobiota</taxon>
        <taxon>Opitutia</taxon>
        <taxon>Puniceicoccales</taxon>
        <taxon>Cerasicoccaceae</taxon>
        <taxon>Ruficoccus</taxon>
    </lineage>
</organism>